<dbReference type="CDD" id="cd01949">
    <property type="entry name" value="GGDEF"/>
    <property type="match status" value="1"/>
</dbReference>
<feature type="transmembrane region" description="Helical" evidence="4">
    <location>
        <begin position="29"/>
        <end position="50"/>
    </location>
</feature>
<feature type="region of interest" description="Disordered" evidence="3">
    <location>
        <begin position="376"/>
        <end position="399"/>
    </location>
</feature>
<keyword evidence="4" id="KW-1133">Transmembrane helix</keyword>
<accession>A0A9E8HQ91</accession>
<feature type="domain" description="GGDEF" evidence="5">
    <location>
        <begin position="233"/>
        <end position="369"/>
    </location>
</feature>
<dbReference type="InterPro" id="IPR029787">
    <property type="entry name" value="Nucleotide_cyclase"/>
</dbReference>
<dbReference type="KEGG" id="asem:NNL22_12210"/>
<dbReference type="AlphaFoldDB" id="A0A9E8HQ91"/>
<evidence type="ECO:0000256" key="1">
    <source>
        <dbReference type="ARBA" id="ARBA00012528"/>
    </source>
</evidence>
<comment type="catalytic activity">
    <reaction evidence="2">
        <text>2 GTP = 3',3'-c-di-GMP + 2 diphosphate</text>
        <dbReference type="Rhea" id="RHEA:24898"/>
        <dbReference type="ChEBI" id="CHEBI:33019"/>
        <dbReference type="ChEBI" id="CHEBI:37565"/>
        <dbReference type="ChEBI" id="CHEBI:58805"/>
        <dbReference type="EC" id="2.7.7.65"/>
    </reaction>
</comment>
<dbReference type="Gene3D" id="3.30.70.270">
    <property type="match status" value="1"/>
</dbReference>
<dbReference type="Pfam" id="PF00990">
    <property type="entry name" value="GGDEF"/>
    <property type="match status" value="1"/>
</dbReference>
<name>A0A9E8HQ91_9ALTE</name>
<dbReference type="EMBL" id="CP101527">
    <property type="protein sequence ID" value="UZW73799.1"/>
    <property type="molecule type" value="Genomic_DNA"/>
</dbReference>
<organism evidence="6 7">
    <name type="scientific">Alkalimarinus sediminis</name>
    <dbReference type="NCBI Taxonomy" id="1632866"/>
    <lineage>
        <taxon>Bacteria</taxon>
        <taxon>Pseudomonadati</taxon>
        <taxon>Pseudomonadota</taxon>
        <taxon>Gammaproteobacteria</taxon>
        <taxon>Alteromonadales</taxon>
        <taxon>Alteromonadaceae</taxon>
        <taxon>Alkalimarinus</taxon>
    </lineage>
</organism>
<feature type="transmembrane region" description="Helical" evidence="4">
    <location>
        <begin position="90"/>
        <end position="108"/>
    </location>
</feature>
<evidence type="ECO:0000256" key="2">
    <source>
        <dbReference type="ARBA" id="ARBA00034247"/>
    </source>
</evidence>
<dbReference type="PANTHER" id="PTHR45138:SF9">
    <property type="entry name" value="DIGUANYLATE CYCLASE DGCM-RELATED"/>
    <property type="match status" value="1"/>
</dbReference>
<dbReference type="SMART" id="SM00267">
    <property type="entry name" value="GGDEF"/>
    <property type="match status" value="1"/>
</dbReference>
<feature type="transmembrane region" description="Helical" evidence="4">
    <location>
        <begin position="56"/>
        <end position="78"/>
    </location>
</feature>
<dbReference type="Proteomes" id="UP001164472">
    <property type="component" value="Chromosome"/>
</dbReference>
<dbReference type="NCBIfam" id="TIGR00254">
    <property type="entry name" value="GGDEF"/>
    <property type="match status" value="1"/>
</dbReference>
<gene>
    <name evidence="6" type="ORF">NNL22_12210</name>
</gene>
<dbReference type="GO" id="GO:0052621">
    <property type="term" value="F:diguanylate cyclase activity"/>
    <property type="evidence" value="ECO:0007669"/>
    <property type="project" value="UniProtKB-EC"/>
</dbReference>
<dbReference type="InterPro" id="IPR043128">
    <property type="entry name" value="Rev_trsase/Diguanyl_cyclase"/>
</dbReference>
<dbReference type="PROSITE" id="PS50887">
    <property type="entry name" value="GGDEF"/>
    <property type="match status" value="1"/>
</dbReference>
<evidence type="ECO:0000259" key="5">
    <source>
        <dbReference type="PROSITE" id="PS50887"/>
    </source>
</evidence>
<dbReference type="PANTHER" id="PTHR45138">
    <property type="entry name" value="REGULATORY COMPONENTS OF SENSORY TRANSDUCTION SYSTEM"/>
    <property type="match status" value="1"/>
</dbReference>
<dbReference type="EC" id="2.7.7.65" evidence="1"/>
<evidence type="ECO:0000313" key="7">
    <source>
        <dbReference type="Proteomes" id="UP001164472"/>
    </source>
</evidence>
<keyword evidence="4" id="KW-0472">Membrane</keyword>
<keyword evidence="4" id="KW-0812">Transmembrane</keyword>
<evidence type="ECO:0000256" key="4">
    <source>
        <dbReference type="SAM" id="Phobius"/>
    </source>
</evidence>
<reference evidence="6" key="1">
    <citation type="submission" date="2022-07" db="EMBL/GenBank/DDBJ databases">
        <title>Alkalimarinus sp. nov., isolated from gut of a Alitta virens.</title>
        <authorList>
            <person name="Yang A.I."/>
            <person name="Shin N.-R."/>
        </authorList>
    </citation>
    <scope>NUCLEOTIDE SEQUENCE</scope>
    <source>
        <strain evidence="6">FA028</strain>
    </source>
</reference>
<evidence type="ECO:0000256" key="3">
    <source>
        <dbReference type="SAM" id="MobiDB-lite"/>
    </source>
</evidence>
<evidence type="ECO:0000313" key="6">
    <source>
        <dbReference type="EMBL" id="UZW73799.1"/>
    </source>
</evidence>
<sequence>MKKLIKSTADTSLSFEEYEFQFRLPVVQMGLLCCSIIYIAGLPIYLSLFPEELHGVIFWTELPVVMLPLWLLTFSYFYEVPLLSEVRSWLAAYVYLAAGICHAVFNTLNHKYGTPMVGDILPMIFLFGCLFCGLNTKQAGITSGIIFLSIVSATLWADYAWPIVVNQFAQWLFFIAVILFTNYQSQIMLRKVYDYQKELKNKSSTDSLTGLLNRSALDEHFAVLRRQSVRENKAFCLLIIDLDYFKELNDGHGHLEGDQALVTIANILQSSARRPLDCACRWGGDEFIIIFYDVVYEDISEMCRLIKERLQYSAINNPMSEFNGHQTITIGGILGKLGHLTDREIINLADLALYEAKQEGRNTHLIHTYNTSDRNKLNNAKTENNLADSTSSASESNCR</sequence>
<dbReference type="InterPro" id="IPR000160">
    <property type="entry name" value="GGDEF_dom"/>
</dbReference>
<protein>
    <recommendedName>
        <fullName evidence="1">diguanylate cyclase</fullName>
        <ecNumber evidence="1">2.7.7.65</ecNumber>
    </recommendedName>
</protein>
<dbReference type="RefSeq" id="WP_251809940.1">
    <property type="nucleotide sequence ID" value="NZ_CP101527.1"/>
</dbReference>
<feature type="transmembrane region" description="Helical" evidence="4">
    <location>
        <begin position="139"/>
        <end position="157"/>
    </location>
</feature>
<feature type="transmembrane region" description="Helical" evidence="4">
    <location>
        <begin position="114"/>
        <end position="132"/>
    </location>
</feature>
<dbReference type="InterPro" id="IPR050469">
    <property type="entry name" value="Diguanylate_Cyclase"/>
</dbReference>
<keyword evidence="7" id="KW-1185">Reference proteome</keyword>
<dbReference type="SUPFAM" id="SSF55073">
    <property type="entry name" value="Nucleotide cyclase"/>
    <property type="match status" value="1"/>
</dbReference>
<proteinExistence type="predicted"/>
<feature type="transmembrane region" description="Helical" evidence="4">
    <location>
        <begin position="163"/>
        <end position="183"/>
    </location>
</feature>